<dbReference type="FunCoup" id="A0A1Y1UFQ7">
    <property type="interactions" value="518"/>
</dbReference>
<evidence type="ECO:0000256" key="4">
    <source>
        <dbReference type="ARBA" id="ARBA00022552"/>
    </source>
</evidence>
<dbReference type="GO" id="GO:0042274">
    <property type="term" value="P:ribosomal small subunit biogenesis"/>
    <property type="evidence" value="ECO:0007669"/>
    <property type="project" value="UniProtKB-UniRule"/>
</dbReference>
<dbReference type="InParanoid" id="A0A1Y1UFQ7"/>
<dbReference type="GO" id="GO:0005524">
    <property type="term" value="F:ATP binding"/>
    <property type="evidence" value="ECO:0007669"/>
    <property type="project" value="UniProtKB-KW"/>
</dbReference>
<dbReference type="AlphaFoldDB" id="A0A1Y1UFQ7"/>
<dbReference type="SUPFAM" id="SSF52540">
    <property type="entry name" value="P-loop containing nucleoside triphosphate hydrolases"/>
    <property type="match status" value="1"/>
</dbReference>
<comment type="caution">
    <text evidence="10">Lacks conserved residue(s) required for the propagation of feature annotation.</text>
</comment>
<evidence type="ECO:0000256" key="9">
    <source>
        <dbReference type="ARBA" id="ARBA00023242"/>
    </source>
</evidence>
<evidence type="ECO:0000256" key="8">
    <source>
        <dbReference type="ARBA" id="ARBA00022840"/>
    </source>
</evidence>
<evidence type="ECO:0000256" key="3">
    <source>
        <dbReference type="ARBA" id="ARBA00022517"/>
    </source>
</evidence>
<keyword evidence="3 10" id="KW-0690">Ribosome biogenesis</keyword>
<dbReference type="EC" id="2.7.4.3" evidence="10"/>
<evidence type="ECO:0000256" key="2">
    <source>
        <dbReference type="ARBA" id="ARBA00022490"/>
    </source>
</evidence>
<evidence type="ECO:0000256" key="1">
    <source>
        <dbReference type="ARBA" id="ARBA00000582"/>
    </source>
</evidence>
<feature type="binding site" evidence="10">
    <location>
        <position position="21"/>
    </location>
    <ligand>
        <name>ATP</name>
        <dbReference type="ChEBI" id="CHEBI:30616"/>
    </ligand>
</feature>
<dbReference type="FunFam" id="3.40.50.300:FF:000372">
    <property type="entry name" value="Adenylate kinase isoenzyme 6 homolog"/>
    <property type="match status" value="1"/>
</dbReference>
<evidence type="ECO:0000256" key="7">
    <source>
        <dbReference type="ARBA" id="ARBA00022777"/>
    </source>
</evidence>
<keyword evidence="9 10" id="KW-0539">Nucleus</keyword>
<proteinExistence type="inferred from homology"/>
<name>A0A1Y1UFQ7_9TREE</name>
<keyword evidence="4 10" id="KW-0698">rRNA processing</keyword>
<comment type="subunit">
    <text evidence="10">Interacts with small ribosomal subunit protein uS11. Not a structural component of 43S pre-ribosomes, but transiently interacts with them by binding to uS11.</text>
</comment>
<evidence type="ECO:0000313" key="11">
    <source>
        <dbReference type="EMBL" id="ORX36367.1"/>
    </source>
</evidence>
<dbReference type="PANTHER" id="PTHR12595">
    <property type="entry name" value="POS9-ACTIVATING FACTOR FAP7-RELATED"/>
    <property type="match status" value="1"/>
</dbReference>
<comment type="similarity">
    <text evidence="10">Belongs to the adenylate kinase family. AK6 subfamily.</text>
</comment>
<dbReference type="InterPro" id="IPR020618">
    <property type="entry name" value="Adenyl_kinase_AK6"/>
</dbReference>
<keyword evidence="12" id="KW-1185">Reference proteome</keyword>
<feature type="binding site" evidence="10">
    <location>
        <position position="19"/>
    </location>
    <ligand>
        <name>ATP</name>
        <dbReference type="ChEBI" id="CHEBI:30616"/>
    </ligand>
</feature>
<sequence>MSTHHQRQHPIILITGTPGTGKTLHSHLLEAETASSSSPLKHLNIGDIVKQHGLHEGWDDEWQSYTVDEDRLLDYLEEVVNPEAGPSTTGFILDHHDPSLFPERWVDLAVVLTCDNSILHERLTARKYPEAKVTENITAEIMMTCLTETKESYAEEIVVELKSDGSGGDKEVQENVSRIEAWAEQWREDRLSGKHDE</sequence>
<keyword evidence="6 10" id="KW-0547">Nucleotide-binding</keyword>
<dbReference type="EMBL" id="NBSH01000008">
    <property type="protein sequence ID" value="ORX36367.1"/>
    <property type="molecule type" value="Genomic_DNA"/>
</dbReference>
<feature type="region of interest" description="NMPbind" evidence="10">
    <location>
        <begin position="44"/>
        <end position="67"/>
    </location>
</feature>
<dbReference type="GO" id="GO:0006364">
    <property type="term" value="P:rRNA processing"/>
    <property type="evidence" value="ECO:0007669"/>
    <property type="project" value="UniProtKB-KW"/>
</dbReference>
<comment type="catalytic activity">
    <reaction evidence="10">
        <text>ATP + H2O = ADP + phosphate + H(+)</text>
        <dbReference type="Rhea" id="RHEA:13065"/>
        <dbReference type="ChEBI" id="CHEBI:15377"/>
        <dbReference type="ChEBI" id="CHEBI:15378"/>
        <dbReference type="ChEBI" id="CHEBI:30616"/>
        <dbReference type="ChEBI" id="CHEBI:43474"/>
        <dbReference type="ChEBI" id="CHEBI:456216"/>
    </reaction>
</comment>
<protein>
    <recommendedName>
        <fullName evidence="10">Adenylate kinase isoenzyme 6 homolog</fullName>
        <shortName evidence="10">AK6</shortName>
        <ecNumber evidence="10">2.7.4.3</ecNumber>
    </recommendedName>
    <alternativeName>
        <fullName evidence="10">Dual activity adenylate kinase/ATPase</fullName>
        <shortName evidence="10">AK/ATPase</shortName>
    </alternativeName>
</protein>
<dbReference type="Proteomes" id="UP000193218">
    <property type="component" value="Unassembled WGS sequence"/>
</dbReference>
<dbReference type="HAMAP" id="MF_00039">
    <property type="entry name" value="Adenylate_kinase_AK6"/>
    <property type="match status" value="1"/>
</dbReference>
<dbReference type="GO" id="GO:0016887">
    <property type="term" value="F:ATP hydrolysis activity"/>
    <property type="evidence" value="ECO:0007669"/>
    <property type="project" value="UniProtKB-UniRule"/>
</dbReference>
<evidence type="ECO:0000256" key="10">
    <source>
        <dbReference type="HAMAP-Rule" id="MF_03173"/>
    </source>
</evidence>
<reference evidence="11 12" key="1">
    <citation type="submission" date="2017-03" db="EMBL/GenBank/DDBJ databases">
        <title>Widespread Adenine N6-methylation of Active Genes in Fungi.</title>
        <authorList>
            <consortium name="DOE Joint Genome Institute"/>
            <person name="Mondo S.J."/>
            <person name="Dannebaum R.O."/>
            <person name="Kuo R.C."/>
            <person name="Louie K.B."/>
            <person name="Bewick A.J."/>
            <person name="Labutti K."/>
            <person name="Haridas S."/>
            <person name="Kuo A."/>
            <person name="Salamov A."/>
            <person name="Ahrendt S.R."/>
            <person name="Lau R."/>
            <person name="Bowen B.P."/>
            <person name="Lipzen A."/>
            <person name="Sullivan W."/>
            <person name="Andreopoulos W.B."/>
            <person name="Clum A."/>
            <person name="Lindquist E."/>
            <person name="Daum C."/>
            <person name="Northen T.R."/>
            <person name="Ramamoorthy G."/>
            <person name="Schmitz R.J."/>
            <person name="Gryganskyi A."/>
            <person name="Culley D."/>
            <person name="Magnuson J."/>
            <person name="James T.Y."/>
            <person name="O'Malley M.A."/>
            <person name="Stajich J.E."/>
            <person name="Spatafora J.W."/>
            <person name="Visel A."/>
            <person name="Grigoriev I.V."/>
        </authorList>
    </citation>
    <scope>NUCLEOTIDE SEQUENCE [LARGE SCALE GENOMIC DNA]</scope>
    <source>
        <strain evidence="11 12">NRRL Y-17943</strain>
    </source>
</reference>
<dbReference type="Pfam" id="PF13238">
    <property type="entry name" value="AAA_18"/>
    <property type="match status" value="1"/>
</dbReference>
<organism evidence="11 12">
    <name type="scientific">Kockovaella imperatae</name>
    <dbReference type="NCBI Taxonomy" id="4999"/>
    <lineage>
        <taxon>Eukaryota</taxon>
        <taxon>Fungi</taxon>
        <taxon>Dikarya</taxon>
        <taxon>Basidiomycota</taxon>
        <taxon>Agaricomycotina</taxon>
        <taxon>Tremellomycetes</taxon>
        <taxon>Tremellales</taxon>
        <taxon>Cuniculitremaceae</taxon>
        <taxon>Kockovaella</taxon>
    </lineage>
</organism>
<dbReference type="STRING" id="4999.A0A1Y1UFQ7"/>
<dbReference type="InterPro" id="IPR027417">
    <property type="entry name" value="P-loop_NTPase"/>
</dbReference>
<accession>A0A1Y1UFQ7</accession>
<feature type="binding site" evidence="10">
    <location>
        <position position="126"/>
    </location>
    <ligand>
        <name>ATP</name>
        <dbReference type="ChEBI" id="CHEBI:30616"/>
    </ligand>
</feature>
<comment type="caution">
    <text evidence="11">The sequence shown here is derived from an EMBL/GenBank/DDBJ whole genome shotgun (WGS) entry which is preliminary data.</text>
</comment>
<dbReference type="GeneID" id="33557934"/>
<evidence type="ECO:0000256" key="6">
    <source>
        <dbReference type="ARBA" id="ARBA00022741"/>
    </source>
</evidence>
<keyword evidence="7 10" id="KW-0418">Kinase</keyword>
<comment type="subcellular location">
    <subcellularLocation>
        <location evidence="10">Cytoplasm</location>
    </subcellularLocation>
    <subcellularLocation>
        <location evidence="10">Nucleus</location>
    </subcellularLocation>
</comment>
<comment type="catalytic activity">
    <reaction evidence="1 10">
        <text>AMP + ATP = 2 ADP</text>
        <dbReference type="Rhea" id="RHEA:12973"/>
        <dbReference type="ChEBI" id="CHEBI:30616"/>
        <dbReference type="ChEBI" id="CHEBI:456215"/>
        <dbReference type="ChEBI" id="CHEBI:456216"/>
        <dbReference type="EC" id="2.7.4.3"/>
    </reaction>
</comment>
<evidence type="ECO:0000256" key="5">
    <source>
        <dbReference type="ARBA" id="ARBA00022679"/>
    </source>
</evidence>
<dbReference type="RefSeq" id="XP_021870468.1">
    <property type="nucleotide sequence ID" value="XM_022016125.1"/>
</dbReference>
<dbReference type="Gene3D" id="3.40.50.300">
    <property type="entry name" value="P-loop containing nucleotide triphosphate hydrolases"/>
    <property type="match status" value="1"/>
</dbReference>
<dbReference type="OrthoDB" id="10251185at2759"/>
<dbReference type="GO" id="GO:0004017">
    <property type="term" value="F:AMP kinase activity"/>
    <property type="evidence" value="ECO:0007669"/>
    <property type="project" value="UniProtKB-UniRule"/>
</dbReference>
<keyword evidence="2 10" id="KW-0963">Cytoplasm</keyword>
<feature type="binding site" evidence="10">
    <location>
        <position position="23"/>
    </location>
    <ligand>
        <name>ATP</name>
        <dbReference type="ChEBI" id="CHEBI:30616"/>
    </ligand>
</feature>
<gene>
    <name evidence="11" type="ORF">BD324DRAFT_628544</name>
</gene>
<feature type="binding site" evidence="10">
    <location>
        <position position="22"/>
    </location>
    <ligand>
        <name>ATP</name>
        <dbReference type="ChEBI" id="CHEBI:30616"/>
    </ligand>
</feature>
<comment type="function">
    <text evidence="10">Broad-specificity nucleoside monophosphate (NMP) kinase that catalyzes the reversible transfer of the terminal phosphate group between nucleoside triphosphates and monophosphates. Has also ATPase activity. Involved in the late cytoplasmic maturation steps of the 40S ribosomal particles, specifically 18S rRNA maturation. While NMP activity is not required for ribosome maturation, ATPase activity is. Associates transiently with small ribosomal subunit protein uS11. ATP hydrolysis breaks the interaction with uS11. May temporarily remove uS11 from the ribosome to enable a conformational change of the ribosomal RNA that is needed for the final maturation step of the small ribosomal subunit. Its NMP activity may have a role in nuclear energy homeostasis.</text>
</comment>
<evidence type="ECO:0000313" key="12">
    <source>
        <dbReference type="Proteomes" id="UP000193218"/>
    </source>
</evidence>
<keyword evidence="5 10" id="KW-0808">Transferase</keyword>
<feature type="region of interest" description="LID" evidence="10">
    <location>
        <begin position="125"/>
        <end position="135"/>
    </location>
</feature>
<dbReference type="PANTHER" id="PTHR12595:SF0">
    <property type="entry name" value="ADENYLATE KINASE ISOENZYME 6"/>
    <property type="match status" value="1"/>
</dbReference>
<dbReference type="GO" id="GO:0005737">
    <property type="term" value="C:cytoplasm"/>
    <property type="evidence" value="ECO:0007669"/>
    <property type="project" value="UniProtKB-SubCell"/>
</dbReference>
<dbReference type="GO" id="GO:0005634">
    <property type="term" value="C:nucleus"/>
    <property type="evidence" value="ECO:0007669"/>
    <property type="project" value="UniProtKB-SubCell"/>
</dbReference>
<keyword evidence="8 10" id="KW-0067">ATP-binding</keyword>